<dbReference type="EMBL" id="JABCQG010000014">
    <property type="protein sequence ID" value="MBF0859783.1"/>
    <property type="molecule type" value="Genomic_DNA"/>
</dbReference>
<organism evidence="4 5">
    <name type="scientific">Gluconobacter vitians</name>
    <dbReference type="NCBI Taxonomy" id="2728102"/>
    <lineage>
        <taxon>Bacteria</taxon>
        <taxon>Pseudomonadati</taxon>
        <taxon>Pseudomonadota</taxon>
        <taxon>Alphaproteobacteria</taxon>
        <taxon>Acetobacterales</taxon>
        <taxon>Acetobacteraceae</taxon>
        <taxon>Gluconobacter</taxon>
    </lineage>
</organism>
<dbReference type="PANTHER" id="PTHR42804:SF1">
    <property type="entry name" value="ALDEHYDE DEHYDROGENASE-RELATED"/>
    <property type="match status" value="1"/>
</dbReference>
<comment type="caution">
    <text evidence="4">The sequence shown here is derived from an EMBL/GenBank/DDBJ whole genome shotgun (WGS) entry which is preliminary data.</text>
</comment>
<dbReference type="SUPFAM" id="SSF53720">
    <property type="entry name" value="ALDH-like"/>
    <property type="match status" value="1"/>
</dbReference>
<feature type="domain" description="Aldehyde dehydrogenase" evidence="3">
    <location>
        <begin position="5"/>
        <end position="409"/>
    </location>
</feature>
<evidence type="ECO:0000259" key="3">
    <source>
        <dbReference type="Pfam" id="PF00171"/>
    </source>
</evidence>
<gene>
    <name evidence="4" type="ORF">HKD24_11220</name>
</gene>
<comment type="similarity">
    <text evidence="1">Belongs to the aldehyde dehydrogenase family.</text>
</comment>
<accession>A0ABR9Y845</accession>
<proteinExistence type="inferred from homology"/>
<dbReference type="Proteomes" id="UP000623107">
    <property type="component" value="Unassembled WGS sequence"/>
</dbReference>
<dbReference type="InterPro" id="IPR016162">
    <property type="entry name" value="Ald_DH_N"/>
</dbReference>
<reference evidence="4" key="1">
    <citation type="submission" date="2020-04" db="EMBL/GenBank/DDBJ databases">
        <authorList>
            <person name="Sombolestani A."/>
        </authorList>
    </citation>
    <scope>NUCLEOTIDE SEQUENCE</scope>
    <source>
        <strain evidence="4">LMG 31484</strain>
    </source>
</reference>
<evidence type="ECO:0000313" key="5">
    <source>
        <dbReference type="Proteomes" id="UP000623107"/>
    </source>
</evidence>
<sequence length="422" mass="44759">MALPDDAVERLRRAAECWDAVPMAVRLRLVGRFRRLLRRRWRMLPGLFPKRPAVETLTAELLPLLAACRFLEQNAEKVLRGRKAGVGGRPLWLPGVTSRVERRPFGAVLILAPGNYPLMLPGIQLLQALVAGNAVTLKPAPGGEAAARLLVGLLVQAGFPPAMCMILPTDSGVEAVTAGFDLIVLTGSAQTGRSVLQEAAKTLTPTIMELSGVDSVFVLPGADLDHVARRLVYGARLNNGATCIAPHRVFICHEDKAALLTVLRSMLVQKPALSCDSAGRARLAALVGQIKAAGGRVETVGDVTIFTQVEGLHALLDTDIFMPWLALTGVSDMEEALTLEKGMSYALGASIFGPATMATGLARRLRSGSICINDLIVPTADPRLPFGGTGGSGYGATRGPEGLLALTRPVTISTRRPAFSGF</sequence>
<evidence type="ECO:0000256" key="1">
    <source>
        <dbReference type="ARBA" id="ARBA00009986"/>
    </source>
</evidence>
<dbReference type="PANTHER" id="PTHR42804">
    <property type="entry name" value="ALDEHYDE DEHYDROGENASE"/>
    <property type="match status" value="1"/>
</dbReference>
<keyword evidence="5" id="KW-1185">Reference proteome</keyword>
<dbReference type="InterPro" id="IPR015590">
    <property type="entry name" value="Aldehyde_DH_dom"/>
</dbReference>
<dbReference type="Gene3D" id="3.40.605.10">
    <property type="entry name" value="Aldehyde Dehydrogenase, Chain A, domain 1"/>
    <property type="match status" value="1"/>
</dbReference>
<dbReference type="InterPro" id="IPR016163">
    <property type="entry name" value="Ald_DH_C"/>
</dbReference>
<dbReference type="Gene3D" id="3.40.309.10">
    <property type="entry name" value="Aldehyde Dehydrogenase, Chain A, domain 2"/>
    <property type="match status" value="1"/>
</dbReference>
<reference evidence="4" key="2">
    <citation type="submission" date="2020-11" db="EMBL/GenBank/DDBJ databases">
        <title>Description of novel Gluconobacter species.</title>
        <authorList>
            <person name="Cleenwerck I."/>
            <person name="Cnockaert M."/>
            <person name="Borremans W."/>
            <person name="Wieme A.D."/>
            <person name="De Vuyst L."/>
            <person name="Vandamme P."/>
        </authorList>
    </citation>
    <scope>NUCLEOTIDE SEQUENCE</scope>
    <source>
        <strain evidence="4">LMG 31484</strain>
    </source>
</reference>
<protein>
    <submittedName>
        <fullName evidence="4">Aldehyde dehydrogenase family protein</fullName>
    </submittedName>
</protein>
<name>A0ABR9Y845_9PROT</name>
<dbReference type="RefSeq" id="WP_194260350.1">
    <property type="nucleotide sequence ID" value="NZ_JABCQG010000014.1"/>
</dbReference>
<dbReference type="InterPro" id="IPR016161">
    <property type="entry name" value="Ald_DH/histidinol_DH"/>
</dbReference>
<evidence type="ECO:0000313" key="4">
    <source>
        <dbReference type="EMBL" id="MBF0859783.1"/>
    </source>
</evidence>
<keyword evidence="2" id="KW-0560">Oxidoreductase</keyword>
<evidence type="ECO:0000256" key="2">
    <source>
        <dbReference type="ARBA" id="ARBA00023002"/>
    </source>
</evidence>
<dbReference type="Pfam" id="PF00171">
    <property type="entry name" value="Aldedh"/>
    <property type="match status" value="1"/>
</dbReference>